<evidence type="ECO:0000313" key="3">
    <source>
        <dbReference type="Proteomes" id="UP000030940"/>
    </source>
</evidence>
<reference evidence="2 3" key="1">
    <citation type="journal article" date="2015" name="Genome Announc.">
        <title>Genome Sequence of Borrelia chilensis VA1, a South American Member of the Lyme Borreliosis Group.</title>
        <authorList>
            <person name="Huang W."/>
            <person name="Ojaimi C."/>
            <person name="Fallon J.T."/>
            <person name="Travisany D."/>
            <person name="Maass A."/>
            <person name="Ivanova L."/>
            <person name="Tomova A."/>
            <person name="Gonzalez-Acuna D."/>
            <person name="Godfrey H.P."/>
            <person name="Cabello F.C."/>
        </authorList>
    </citation>
    <scope>NUCLEOTIDE SEQUENCE [LARGE SCALE GENOMIC DNA]</scope>
    <source>
        <strain evidence="2 3">VA1</strain>
    </source>
</reference>
<dbReference type="KEGG" id="bchi:OY14_02605"/>
<dbReference type="CDD" id="cd19085">
    <property type="entry name" value="AKR_AKR11B3"/>
    <property type="match status" value="1"/>
</dbReference>
<dbReference type="InterPro" id="IPR018170">
    <property type="entry name" value="Aldo/ket_reductase_CS"/>
</dbReference>
<dbReference type="HOGENOM" id="CLU_023205_2_3_12"/>
<dbReference type="GO" id="GO:0016491">
    <property type="term" value="F:oxidoreductase activity"/>
    <property type="evidence" value="ECO:0007669"/>
    <property type="project" value="InterPro"/>
</dbReference>
<dbReference type="EMBL" id="CP009910">
    <property type="protein sequence ID" value="AJA90331.1"/>
    <property type="molecule type" value="Genomic_DNA"/>
</dbReference>
<dbReference type="Gene3D" id="3.20.20.100">
    <property type="entry name" value="NADP-dependent oxidoreductase domain"/>
    <property type="match status" value="1"/>
</dbReference>
<dbReference type="Pfam" id="PF00248">
    <property type="entry name" value="Aldo_ket_red"/>
    <property type="match status" value="1"/>
</dbReference>
<dbReference type="Proteomes" id="UP000030940">
    <property type="component" value="Chromosome"/>
</dbReference>
<dbReference type="PANTHER" id="PTHR43638">
    <property type="entry name" value="OXIDOREDUCTASE, ALDO/KETO REDUCTASE FAMILY PROTEIN"/>
    <property type="match status" value="1"/>
</dbReference>
<name>A0A0A7UVK7_9SPIR</name>
<evidence type="ECO:0000313" key="2">
    <source>
        <dbReference type="EMBL" id="AJA90331.1"/>
    </source>
</evidence>
<dbReference type="InterPro" id="IPR023210">
    <property type="entry name" value="NADP_OxRdtase_dom"/>
</dbReference>
<evidence type="ECO:0000259" key="1">
    <source>
        <dbReference type="Pfam" id="PF00248"/>
    </source>
</evidence>
<dbReference type="PANTHER" id="PTHR43638:SF3">
    <property type="entry name" value="ALDEHYDE REDUCTASE"/>
    <property type="match status" value="1"/>
</dbReference>
<dbReference type="PRINTS" id="PR00069">
    <property type="entry name" value="ALDKETRDTASE"/>
</dbReference>
<gene>
    <name evidence="2" type="ORF">OY14_02605</name>
</gene>
<feature type="domain" description="NADP-dependent oxidoreductase" evidence="1">
    <location>
        <begin position="13"/>
        <end position="296"/>
    </location>
</feature>
<protein>
    <submittedName>
        <fullName evidence="2">Aldo/keto reductase</fullName>
    </submittedName>
</protein>
<dbReference type="SUPFAM" id="SSF51430">
    <property type="entry name" value="NAD(P)-linked oxidoreductase"/>
    <property type="match status" value="1"/>
</dbReference>
<accession>A0A0A7UVK7</accession>
<dbReference type="AlphaFoldDB" id="A0A0A7UVK7"/>
<sequence>MNNLKEKINNYSKLILGSWQFGGGYFKQVEKETAKKILKKAYDNGIRNIDTARAYGNGISEKIIGEIISKDPKIRENILLASKCYPMEISDYKKNFNESLENLKTDYIDIYYIHWPKNDFDLRPIASFLEEMRMKEKIKYVGVSNFEIPHMQSIKKVCKIDINQIGYNPLFRNKEKDVIPYCEKNNIVTISYSTIAQGLLSKVNIQNKNKFNDTRIEKLILFKKEIWPYTLETINKLEKIAKKNNLTILELTYSWLKKTKLTGFIVGFSKENYIESNLNSFKAEINEEAYKEITIILDNFNQHTKNFPNLFNKKI</sequence>
<proteinExistence type="predicted"/>
<dbReference type="PROSITE" id="PS00062">
    <property type="entry name" value="ALDOKETO_REDUCTASE_2"/>
    <property type="match status" value="1"/>
</dbReference>
<dbReference type="InterPro" id="IPR036812">
    <property type="entry name" value="NAD(P)_OxRdtase_dom_sf"/>
</dbReference>
<organism evidence="2 3">
    <name type="scientific">Borreliella chilensis</name>
    <dbReference type="NCBI Taxonomy" id="1245910"/>
    <lineage>
        <taxon>Bacteria</taxon>
        <taxon>Pseudomonadati</taxon>
        <taxon>Spirochaetota</taxon>
        <taxon>Spirochaetia</taxon>
        <taxon>Spirochaetales</taxon>
        <taxon>Borreliaceae</taxon>
        <taxon>Borreliella</taxon>
    </lineage>
</organism>
<keyword evidence="3" id="KW-1185">Reference proteome</keyword>
<dbReference type="InterPro" id="IPR020471">
    <property type="entry name" value="AKR"/>
</dbReference>
<dbReference type="STRING" id="1245910.OY14_02605"/>